<feature type="transmembrane region" description="Helical" evidence="1">
    <location>
        <begin position="99"/>
        <end position="127"/>
    </location>
</feature>
<keyword evidence="1" id="KW-0812">Transmembrane</keyword>
<feature type="transmembrane region" description="Helical" evidence="1">
    <location>
        <begin position="6"/>
        <end position="26"/>
    </location>
</feature>
<dbReference type="Proteomes" id="UP000278627">
    <property type="component" value="Unassembled WGS sequence"/>
</dbReference>
<dbReference type="GO" id="GO:0005634">
    <property type="term" value="C:nucleus"/>
    <property type="evidence" value="ECO:0007669"/>
    <property type="project" value="TreeGrafter"/>
</dbReference>
<dbReference type="STRING" id="6280.A0A0N4TBD0"/>
<dbReference type="EMBL" id="UZAD01003881">
    <property type="protein sequence ID" value="VDN86667.1"/>
    <property type="molecule type" value="Genomic_DNA"/>
</dbReference>
<organism evidence="4">
    <name type="scientific">Brugia pahangi</name>
    <name type="common">Filarial nematode worm</name>
    <dbReference type="NCBI Taxonomy" id="6280"/>
    <lineage>
        <taxon>Eukaryota</taxon>
        <taxon>Metazoa</taxon>
        <taxon>Ecdysozoa</taxon>
        <taxon>Nematoda</taxon>
        <taxon>Chromadorea</taxon>
        <taxon>Rhabditida</taxon>
        <taxon>Spirurina</taxon>
        <taxon>Spiruromorpha</taxon>
        <taxon>Filarioidea</taxon>
        <taxon>Onchocercidae</taxon>
        <taxon>Brugia</taxon>
    </lineage>
</organism>
<evidence type="ECO:0000256" key="1">
    <source>
        <dbReference type="SAM" id="Phobius"/>
    </source>
</evidence>
<evidence type="ECO:0000313" key="3">
    <source>
        <dbReference type="Proteomes" id="UP000278627"/>
    </source>
</evidence>
<dbReference type="GO" id="GO:0006606">
    <property type="term" value="P:protein import into nucleus"/>
    <property type="evidence" value="ECO:0007669"/>
    <property type="project" value="TreeGrafter"/>
</dbReference>
<proteinExistence type="predicted"/>
<dbReference type="WBParaSite" id="BPAG_0000551701-mRNA-1">
    <property type="protein sequence ID" value="BPAG_0000551701-mRNA-1"/>
    <property type="gene ID" value="BPAG_0000551701"/>
</dbReference>
<dbReference type="InterPro" id="IPR052304">
    <property type="entry name" value="PTTG1IP"/>
</dbReference>
<dbReference type="PANTHER" id="PTHR15191">
    <property type="entry name" value="PROTEIN CBG20567"/>
    <property type="match status" value="1"/>
</dbReference>
<protein>
    <submittedName>
        <fullName evidence="4">PSI domain-containing protein</fullName>
    </submittedName>
</protein>
<dbReference type="PANTHER" id="PTHR15191:SF3">
    <property type="entry name" value="PITUITARY TUMOR-TRANSFORMING GENE PROTEIN-BINDING FACTOR"/>
    <property type="match status" value="1"/>
</dbReference>
<evidence type="ECO:0000313" key="4">
    <source>
        <dbReference type="WBParaSite" id="BPAG_0000551701-mRNA-1"/>
    </source>
</evidence>
<sequence length="220" mass="25852">MDLLGQINNAIFIICLLLSSILIIGLKAVPVEEPSKNKVMAKKELALKCEIEDGEELTCEKCVQKGTNCFWCVSTQKCMPYQWDFPNCQLKYVRKNNCWVDWFAVIIVGMTIVAIVITAICYCFIHFCMICIDYYQQIQHASEVLRLKKAAEKRIALQYQYQQQRMERKIMKDNIKKKYGLYYENFLSKKKNHILIQQSKKIFQKYSTILIAIKKKYSII</sequence>
<keyword evidence="1" id="KW-1133">Transmembrane helix</keyword>
<reference evidence="4" key="1">
    <citation type="submission" date="2017-02" db="UniProtKB">
        <authorList>
            <consortium name="WormBaseParasite"/>
        </authorList>
    </citation>
    <scope>IDENTIFICATION</scope>
</reference>
<keyword evidence="3" id="KW-1185">Reference proteome</keyword>
<gene>
    <name evidence="2" type="ORF">BPAG_LOCUS5481</name>
</gene>
<evidence type="ECO:0000313" key="2">
    <source>
        <dbReference type="EMBL" id="VDN86667.1"/>
    </source>
</evidence>
<name>A0A0N4TBD0_BRUPA</name>
<accession>A0A0N4TBD0</accession>
<keyword evidence="1" id="KW-0472">Membrane</keyword>
<reference evidence="2 3" key="2">
    <citation type="submission" date="2018-11" db="EMBL/GenBank/DDBJ databases">
        <authorList>
            <consortium name="Pathogen Informatics"/>
        </authorList>
    </citation>
    <scope>NUCLEOTIDE SEQUENCE [LARGE SCALE GENOMIC DNA]</scope>
</reference>
<dbReference type="GO" id="GO:0005737">
    <property type="term" value="C:cytoplasm"/>
    <property type="evidence" value="ECO:0007669"/>
    <property type="project" value="TreeGrafter"/>
</dbReference>
<dbReference type="AlphaFoldDB" id="A0A0N4TBD0"/>